<evidence type="ECO:0000259" key="15">
    <source>
        <dbReference type="PROSITE" id="PS51352"/>
    </source>
</evidence>
<evidence type="ECO:0000256" key="2">
    <source>
        <dbReference type="ARBA" id="ARBA00022448"/>
    </source>
</evidence>
<feature type="chain" id="PRO_5003578640" description="Thioredoxin domain-containing protein" evidence="14">
    <location>
        <begin position="21"/>
        <end position="284"/>
    </location>
</feature>
<dbReference type="Gene3D" id="3.40.30.10">
    <property type="entry name" value="Glutaredoxin"/>
    <property type="match status" value="1"/>
</dbReference>
<reference evidence="16" key="2">
    <citation type="submission" date="2025-08" db="UniProtKB">
        <authorList>
            <consortium name="Ensembl"/>
        </authorList>
    </citation>
    <scope>IDENTIFICATION</scope>
</reference>
<protein>
    <recommendedName>
        <fullName evidence="15">Thioredoxin domain-containing protein</fullName>
    </recommendedName>
</protein>
<feature type="compositionally biased region" description="Basic and acidic residues" evidence="12">
    <location>
        <begin position="214"/>
        <end position="232"/>
    </location>
</feature>
<feature type="domain" description="Thioredoxin" evidence="15">
    <location>
        <begin position="17"/>
        <end position="126"/>
    </location>
</feature>
<sequence>MSLLCFGVLVFSILTSSSYAKRSQLIQLRDENWRDCLTGEWLIKFYAPWCPACKDNEPQFEEFSTWSDDLGIKVATVDITEELGLSGRFMVTALPTFYHAIDGEFRRYNGDRSSDSMHTYIEQKTWQNHEIISWMRHPDSFGMTLMSWLFKTSVIMKNIHESLMEDYGLSLWMSYAVFGIGTVITGLVLGFILVCIVDVVFPQQQRPNKSAPARPKEVRKESGDGDGRKMEDYDSQSDEQDWETIKDKEIQGSDGTELYRRKPTADKEIPVEQDISTRKGGKDD</sequence>
<dbReference type="InterPro" id="IPR017937">
    <property type="entry name" value="Thioredoxin_CS"/>
</dbReference>
<evidence type="ECO:0000256" key="9">
    <source>
        <dbReference type="ARBA" id="ARBA00023136"/>
    </source>
</evidence>
<feature type="region of interest" description="Disordered" evidence="12">
    <location>
        <begin position="205"/>
        <end position="284"/>
    </location>
</feature>
<evidence type="ECO:0000256" key="8">
    <source>
        <dbReference type="ARBA" id="ARBA00022989"/>
    </source>
</evidence>
<dbReference type="PROSITE" id="PS00194">
    <property type="entry name" value="THIOREDOXIN_1"/>
    <property type="match status" value="1"/>
</dbReference>
<comment type="subcellular location">
    <subcellularLocation>
        <location evidence="1">Endoplasmic reticulum membrane</location>
        <topology evidence="1">Single-pass type I membrane protein</topology>
    </subcellularLocation>
</comment>
<evidence type="ECO:0000256" key="3">
    <source>
        <dbReference type="ARBA" id="ARBA00022553"/>
    </source>
</evidence>
<dbReference type="InterPro" id="IPR036249">
    <property type="entry name" value="Thioredoxin-like_sf"/>
</dbReference>
<dbReference type="Proteomes" id="UP000007875">
    <property type="component" value="Unassembled WGS sequence"/>
</dbReference>
<dbReference type="GO" id="GO:0005789">
    <property type="term" value="C:endoplasmic reticulum membrane"/>
    <property type="evidence" value="ECO:0007669"/>
    <property type="project" value="UniProtKB-SubCell"/>
</dbReference>
<keyword evidence="11" id="KW-0676">Redox-active center</keyword>
<dbReference type="PANTHER" id="PTHR46107">
    <property type="entry name" value="DUMPY: SHORTER THAN WILD-TYPE"/>
    <property type="match status" value="1"/>
</dbReference>
<dbReference type="InterPro" id="IPR052454">
    <property type="entry name" value="TMX_domain-containing"/>
</dbReference>
<keyword evidence="5 14" id="KW-0732">Signal</keyword>
<keyword evidence="3" id="KW-0597">Phosphoprotein</keyword>
<dbReference type="OMA" id="VWNDFSK"/>
<name>H2ZNI5_CIOSA</name>
<reference evidence="17" key="1">
    <citation type="submission" date="2003-08" db="EMBL/GenBank/DDBJ databases">
        <authorList>
            <person name="Birren B."/>
            <person name="Nusbaum C."/>
            <person name="Abebe A."/>
            <person name="Abouelleil A."/>
            <person name="Adekoya E."/>
            <person name="Ait-zahra M."/>
            <person name="Allen N."/>
            <person name="Allen T."/>
            <person name="An P."/>
            <person name="Anderson M."/>
            <person name="Anderson S."/>
            <person name="Arachchi H."/>
            <person name="Armbruster J."/>
            <person name="Bachantsang P."/>
            <person name="Baldwin J."/>
            <person name="Barry A."/>
            <person name="Bayul T."/>
            <person name="Blitshsteyn B."/>
            <person name="Bloom T."/>
            <person name="Blye J."/>
            <person name="Boguslavskiy L."/>
            <person name="Borowsky M."/>
            <person name="Boukhgalter B."/>
            <person name="Brunache A."/>
            <person name="Butler J."/>
            <person name="Calixte N."/>
            <person name="Calvo S."/>
            <person name="Camarata J."/>
            <person name="Campo K."/>
            <person name="Chang J."/>
            <person name="Cheshatsang Y."/>
            <person name="Citroen M."/>
            <person name="Collymore A."/>
            <person name="Considine T."/>
            <person name="Cook A."/>
            <person name="Cooke P."/>
            <person name="Corum B."/>
            <person name="Cuomo C."/>
            <person name="David R."/>
            <person name="Dawoe T."/>
            <person name="Degray S."/>
            <person name="Dodge S."/>
            <person name="Dooley K."/>
            <person name="Dorje P."/>
            <person name="Dorjee K."/>
            <person name="Dorris L."/>
            <person name="Duffey N."/>
            <person name="Dupes A."/>
            <person name="Elkins T."/>
            <person name="Engels R."/>
            <person name="Erickson J."/>
            <person name="Farina A."/>
            <person name="Faro S."/>
            <person name="Ferreira P."/>
            <person name="Fischer H."/>
            <person name="Fitzgerald M."/>
            <person name="Foley K."/>
            <person name="Gage D."/>
            <person name="Galagan J."/>
            <person name="Gearin G."/>
            <person name="Gnerre S."/>
            <person name="Gnirke A."/>
            <person name="Goyette A."/>
            <person name="Graham J."/>
            <person name="Grandbois E."/>
            <person name="Gyaltsen K."/>
            <person name="Hafez N."/>
            <person name="Hagopian D."/>
            <person name="Hagos B."/>
            <person name="Hall J."/>
            <person name="Hatcher B."/>
            <person name="Heller A."/>
            <person name="Higgins H."/>
            <person name="Honan T."/>
            <person name="Horn A."/>
            <person name="Houde N."/>
            <person name="Hughes L."/>
            <person name="Hulme W."/>
            <person name="Husby E."/>
            <person name="Iliev I."/>
            <person name="Jaffe D."/>
            <person name="Jones C."/>
            <person name="Kamal M."/>
            <person name="Kamat A."/>
            <person name="Kamvysselis M."/>
            <person name="Karlsson E."/>
            <person name="Kells C."/>
            <person name="Kieu A."/>
            <person name="Kisner P."/>
            <person name="Kodira C."/>
            <person name="Kulbokas E."/>
            <person name="Labutti K."/>
            <person name="Lama D."/>
            <person name="Landers T."/>
            <person name="Leger J."/>
            <person name="Levine S."/>
            <person name="Lewis D."/>
            <person name="Lewis T."/>
            <person name="Lindblad-toh K."/>
            <person name="Liu X."/>
            <person name="Lokyitsang T."/>
            <person name="Lokyitsang Y."/>
            <person name="Lucien O."/>
            <person name="Lui A."/>
            <person name="Ma L.J."/>
            <person name="Mabbitt R."/>
            <person name="Macdonald J."/>
            <person name="Maclean C."/>
            <person name="Major J."/>
            <person name="Manning J."/>
            <person name="Marabella R."/>
            <person name="Maru K."/>
            <person name="Matthews C."/>
            <person name="Mauceli E."/>
            <person name="Mccarthy M."/>
            <person name="Mcdonough S."/>
            <person name="Mcghee T."/>
            <person name="Meldrim J."/>
            <person name="Meneus L."/>
            <person name="Mesirov J."/>
            <person name="Mihalev A."/>
            <person name="Mihova T."/>
            <person name="Mikkelsen T."/>
            <person name="Mlenga V."/>
            <person name="Moru K."/>
            <person name="Mozes J."/>
            <person name="Mulrain L."/>
            <person name="Munson G."/>
            <person name="Naylor J."/>
            <person name="Newes C."/>
            <person name="Nguyen C."/>
            <person name="Nguyen N."/>
            <person name="Nguyen T."/>
            <person name="Nicol R."/>
            <person name="Nielsen C."/>
            <person name="Nizzari M."/>
            <person name="Norbu C."/>
            <person name="Norbu N."/>
            <person name="O'donnell P."/>
            <person name="Okoawo O."/>
            <person name="O'leary S."/>
            <person name="Omotosho B."/>
            <person name="O'neill K."/>
            <person name="Osman S."/>
            <person name="Parker S."/>
            <person name="Perrin D."/>
            <person name="Phunkhang P."/>
            <person name="Piqani B."/>
            <person name="Purcell S."/>
            <person name="Rachupka T."/>
            <person name="Ramasamy U."/>
            <person name="Rameau R."/>
            <person name="Ray V."/>
            <person name="Raymond C."/>
            <person name="Retta R."/>
            <person name="Richardson S."/>
            <person name="Rise C."/>
            <person name="Rodriguez J."/>
            <person name="Rogers J."/>
            <person name="Rogov P."/>
            <person name="Rutman M."/>
            <person name="Schupbach R."/>
            <person name="Seaman C."/>
            <person name="Settipalli S."/>
            <person name="Sharpe T."/>
            <person name="Sheridan J."/>
            <person name="Sherpa N."/>
            <person name="Shi J."/>
            <person name="Smirnov S."/>
            <person name="Smith C."/>
            <person name="Sougnez C."/>
            <person name="Spencer B."/>
            <person name="Stalker J."/>
            <person name="Stange-thomann N."/>
            <person name="Stavropoulos S."/>
            <person name="Stetson K."/>
            <person name="Stone C."/>
            <person name="Stone S."/>
            <person name="Stubbs M."/>
            <person name="Talamas J."/>
            <person name="Tchuinga P."/>
            <person name="Tenzing P."/>
            <person name="Tesfaye S."/>
            <person name="Theodore J."/>
            <person name="Thoulutsang Y."/>
            <person name="Topham K."/>
            <person name="Towey S."/>
            <person name="Tsamla T."/>
            <person name="Tsomo N."/>
            <person name="Vallee D."/>
            <person name="Vassiliev H."/>
            <person name="Venkataraman V."/>
            <person name="Vinson J."/>
            <person name="Vo A."/>
            <person name="Wade C."/>
            <person name="Wang S."/>
            <person name="Wangchuk T."/>
            <person name="Wangdi T."/>
            <person name="Whittaker C."/>
            <person name="Wilkinson J."/>
            <person name="Wu Y."/>
            <person name="Wyman D."/>
            <person name="Yadav S."/>
            <person name="Yang S."/>
            <person name="Yang X."/>
            <person name="Yeager S."/>
            <person name="Yee E."/>
            <person name="Young G."/>
            <person name="Zainoun J."/>
            <person name="Zembeck L."/>
            <person name="Zimmer A."/>
            <person name="Zody M."/>
            <person name="Lander E."/>
        </authorList>
    </citation>
    <scope>NUCLEOTIDE SEQUENCE [LARGE SCALE GENOMIC DNA]</scope>
</reference>
<evidence type="ECO:0000256" key="5">
    <source>
        <dbReference type="ARBA" id="ARBA00022729"/>
    </source>
</evidence>
<evidence type="ECO:0000256" key="11">
    <source>
        <dbReference type="ARBA" id="ARBA00023284"/>
    </source>
</evidence>
<dbReference type="InterPro" id="IPR013766">
    <property type="entry name" value="Thioredoxin_domain"/>
</dbReference>
<proteinExistence type="predicted"/>
<evidence type="ECO:0000256" key="1">
    <source>
        <dbReference type="ARBA" id="ARBA00004115"/>
    </source>
</evidence>
<accession>H2ZNI5</accession>
<evidence type="ECO:0000256" key="14">
    <source>
        <dbReference type="SAM" id="SignalP"/>
    </source>
</evidence>
<dbReference type="PROSITE" id="PS51352">
    <property type="entry name" value="THIOREDOXIN_2"/>
    <property type="match status" value="1"/>
</dbReference>
<dbReference type="HOGENOM" id="CLU_069292_2_1_1"/>
<dbReference type="Pfam" id="PF00085">
    <property type="entry name" value="Thioredoxin"/>
    <property type="match status" value="1"/>
</dbReference>
<keyword evidence="4 13" id="KW-0812">Transmembrane</keyword>
<dbReference type="AlphaFoldDB" id="H2ZNI5"/>
<reference evidence="16" key="3">
    <citation type="submission" date="2025-09" db="UniProtKB">
        <authorList>
            <consortium name="Ensembl"/>
        </authorList>
    </citation>
    <scope>IDENTIFICATION</scope>
</reference>
<keyword evidence="17" id="KW-1185">Reference proteome</keyword>
<evidence type="ECO:0000256" key="10">
    <source>
        <dbReference type="ARBA" id="ARBA00023157"/>
    </source>
</evidence>
<dbReference type="eggNOG" id="KOG0913">
    <property type="taxonomic scope" value="Eukaryota"/>
</dbReference>
<dbReference type="GeneTree" id="ENSGT00940000167887"/>
<evidence type="ECO:0000256" key="7">
    <source>
        <dbReference type="ARBA" id="ARBA00022982"/>
    </source>
</evidence>
<dbReference type="InParanoid" id="H2ZNI5"/>
<keyword evidence="2" id="KW-0813">Transport</keyword>
<dbReference type="STRING" id="51511.ENSCSAVP00000019151"/>
<keyword evidence="10" id="KW-1015">Disulfide bond</keyword>
<keyword evidence="6" id="KW-0256">Endoplasmic reticulum</keyword>
<evidence type="ECO:0000313" key="17">
    <source>
        <dbReference type="Proteomes" id="UP000007875"/>
    </source>
</evidence>
<feature type="signal peptide" evidence="14">
    <location>
        <begin position="1"/>
        <end position="20"/>
    </location>
</feature>
<keyword evidence="8 13" id="KW-1133">Transmembrane helix</keyword>
<dbReference type="SUPFAM" id="SSF52833">
    <property type="entry name" value="Thioredoxin-like"/>
    <property type="match status" value="1"/>
</dbReference>
<feature type="compositionally biased region" description="Acidic residues" evidence="12">
    <location>
        <begin position="233"/>
        <end position="242"/>
    </location>
</feature>
<evidence type="ECO:0000256" key="13">
    <source>
        <dbReference type="SAM" id="Phobius"/>
    </source>
</evidence>
<dbReference type="Ensembl" id="ENSCSAVT00000019358.1">
    <property type="protein sequence ID" value="ENSCSAVP00000019151.1"/>
    <property type="gene ID" value="ENSCSAVG00000011250.1"/>
</dbReference>
<dbReference type="FunCoup" id="H2ZNI5">
    <property type="interactions" value="178"/>
</dbReference>
<evidence type="ECO:0000256" key="12">
    <source>
        <dbReference type="SAM" id="MobiDB-lite"/>
    </source>
</evidence>
<evidence type="ECO:0000256" key="4">
    <source>
        <dbReference type="ARBA" id="ARBA00022692"/>
    </source>
</evidence>
<evidence type="ECO:0000313" key="16">
    <source>
        <dbReference type="Ensembl" id="ENSCSAVP00000019151.1"/>
    </source>
</evidence>
<keyword evidence="9 13" id="KW-0472">Membrane</keyword>
<dbReference type="PANTHER" id="PTHR46107:SF3">
    <property type="entry name" value="THIOREDOXIN DOMAIN-CONTAINING PROTEIN"/>
    <property type="match status" value="1"/>
</dbReference>
<feature type="transmembrane region" description="Helical" evidence="13">
    <location>
        <begin position="172"/>
        <end position="201"/>
    </location>
</feature>
<organism evidence="16 17">
    <name type="scientific">Ciona savignyi</name>
    <name type="common">Pacific transparent sea squirt</name>
    <dbReference type="NCBI Taxonomy" id="51511"/>
    <lineage>
        <taxon>Eukaryota</taxon>
        <taxon>Metazoa</taxon>
        <taxon>Chordata</taxon>
        <taxon>Tunicata</taxon>
        <taxon>Ascidiacea</taxon>
        <taxon>Phlebobranchia</taxon>
        <taxon>Cionidae</taxon>
        <taxon>Ciona</taxon>
    </lineage>
</organism>
<dbReference type="GO" id="GO:0015036">
    <property type="term" value="F:disulfide oxidoreductase activity"/>
    <property type="evidence" value="ECO:0007669"/>
    <property type="project" value="TreeGrafter"/>
</dbReference>
<feature type="compositionally biased region" description="Basic and acidic residues" evidence="12">
    <location>
        <begin position="243"/>
        <end position="284"/>
    </location>
</feature>
<evidence type="ECO:0000256" key="6">
    <source>
        <dbReference type="ARBA" id="ARBA00022824"/>
    </source>
</evidence>
<keyword evidence="7" id="KW-0249">Electron transport</keyword>